<protein>
    <submittedName>
        <fullName evidence="1">5750_t:CDS:1</fullName>
    </submittedName>
</protein>
<comment type="caution">
    <text evidence="1">The sequence shown here is derived from an EMBL/GenBank/DDBJ whole genome shotgun (WGS) entry which is preliminary data.</text>
</comment>
<name>A0A9N9K0M6_9GLOM</name>
<evidence type="ECO:0000313" key="2">
    <source>
        <dbReference type="Proteomes" id="UP000789759"/>
    </source>
</evidence>
<reference evidence="1" key="1">
    <citation type="submission" date="2021-06" db="EMBL/GenBank/DDBJ databases">
        <authorList>
            <person name="Kallberg Y."/>
            <person name="Tangrot J."/>
            <person name="Rosling A."/>
        </authorList>
    </citation>
    <scope>NUCLEOTIDE SEQUENCE</scope>
    <source>
        <strain evidence="1">FL966</strain>
    </source>
</reference>
<accession>A0A9N9K0M6</accession>
<keyword evidence="2" id="KW-1185">Reference proteome</keyword>
<evidence type="ECO:0000313" key="1">
    <source>
        <dbReference type="EMBL" id="CAG8803162.1"/>
    </source>
</evidence>
<feature type="non-terminal residue" evidence="1">
    <location>
        <position position="130"/>
    </location>
</feature>
<organism evidence="1 2">
    <name type="scientific">Cetraspora pellucida</name>
    <dbReference type="NCBI Taxonomy" id="1433469"/>
    <lineage>
        <taxon>Eukaryota</taxon>
        <taxon>Fungi</taxon>
        <taxon>Fungi incertae sedis</taxon>
        <taxon>Mucoromycota</taxon>
        <taxon>Glomeromycotina</taxon>
        <taxon>Glomeromycetes</taxon>
        <taxon>Diversisporales</taxon>
        <taxon>Gigasporaceae</taxon>
        <taxon>Cetraspora</taxon>
    </lineage>
</organism>
<dbReference type="EMBL" id="CAJVQA010032429">
    <property type="protein sequence ID" value="CAG8803162.1"/>
    <property type="molecule type" value="Genomic_DNA"/>
</dbReference>
<sequence>NSAMIDQLFKNNIFYKDEILNKFNLKNIQESINNLGDTLSIIKFLVSLNQDLNLNNLINNINNVSIIKSSQDSSLNNLIDNIDTIIKTSNNNTEIFIIESLSLNSNLKMIDFSSQHLYISQLLQDLTNQI</sequence>
<proteinExistence type="predicted"/>
<gene>
    <name evidence="1" type="ORF">CPELLU_LOCUS17874</name>
</gene>
<dbReference type="AlphaFoldDB" id="A0A9N9K0M6"/>
<feature type="non-terminal residue" evidence="1">
    <location>
        <position position="1"/>
    </location>
</feature>
<dbReference type="Proteomes" id="UP000789759">
    <property type="component" value="Unassembled WGS sequence"/>
</dbReference>